<dbReference type="AlphaFoldDB" id="A0A9P1FFW2"/>
<keyword evidence="6" id="KW-1185">Reference proteome</keyword>
<evidence type="ECO:0000313" key="4">
    <source>
        <dbReference type="EMBL" id="CAI3975499.1"/>
    </source>
</evidence>
<dbReference type="PANTHER" id="PTHR42698:SF2">
    <property type="entry name" value="GTPASE ERA-LIKE, CHLOROPLASTIC"/>
    <property type="match status" value="1"/>
</dbReference>
<dbReference type="CDD" id="cd04163">
    <property type="entry name" value="Era"/>
    <property type="match status" value="1"/>
</dbReference>
<dbReference type="InterPro" id="IPR009019">
    <property type="entry name" value="KH_sf_prok-type"/>
</dbReference>
<dbReference type="Gene3D" id="3.40.50.300">
    <property type="entry name" value="P-loop containing nucleotide triphosphate hydrolases"/>
    <property type="match status" value="1"/>
</dbReference>
<dbReference type="PANTHER" id="PTHR42698">
    <property type="entry name" value="GTPASE ERA"/>
    <property type="match status" value="1"/>
</dbReference>
<dbReference type="EMBL" id="CAMXCT030000208">
    <property type="protein sequence ID" value="CAL4762811.1"/>
    <property type="molecule type" value="Genomic_DNA"/>
</dbReference>
<dbReference type="Gene3D" id="3.30.300.20">
    <property type="match status" value="1"/>
</dbReference>
<reference evidence="4" key="1">
    <citation type="submission" date="2022-10" db="EMBL/GenBank/DDBJ databases">
        <authorList>
            <person name="Chen Y."/>
            <person name="Dougan E. K."/>
            <person name="Chan C."/>
            <person name="Rhodes N."/>
            <person name="Thang M."/>
        </authorList>
    </citation>
    <scope>NUCLEOTIDE SEQUENCE</scope>
</reference>
<evidence type="ECO:0000256" key="1">
    <source>
        <dbReference type="ARBA" id="ARBA00022741"/>
    </source>
</evidence>
<dbReference type="InterPro" id="IPR015946">
    <property type="entry name" value="KH_dom-like_a/b"/>
</dbReference>
<dbReference type="GO" id="GO:0019843">
    <property type="term" value="F:rRNA binding"/>
    <property type="evidence" value="ECO:0007669"/>
    <property type="project" value="TreeGrafter"/>
</dbReference>
<proteinExistence type="inferred from homology"/>
<keyword evidence="2" id="KW-0342">GTP-binding</keyword>
<name>A0A9P1FFW2_9DINO</name>
<keyword evidence="1" id="KW-0547">Nucleotide-binding</keyword>
<dbReference type="OrthoDB" id="8954335at2759"/>
<dbReference type="CDD" id="cd22534">
    <property type="entry name" value="KH-II_Era"/>
    <property type="match status" value="1"/>
</dbReference>
<reference evidence="5 6" key="2">
    <citation type="submission" date="2024-05" db="EMBL/GenBank/DDBJ databases">
        <authorList>
            <person name="Chen Y."/>
            <person name="Shah S."/>
            <person name="Dougan E. K."/>
            <person name="Thang M."/>
            <person name="Chan C."/>
        </authorList>
    </citation>
    <scope>NUCLEOTIDE SEQUENCE [LARGE SCALE GENOMIC DNA]</scope>
</reference>
<dbReference type="GO" id="GO:0000028">
    <property type="term" value="P:ribosomal small subunit assembly"/>
    <property type="evidence" value="ECO:0007669"/>
    <property type="project" value="TreeGrafter"/>
</dbReference>
<dbReference type="SUPFAM" id="SSF52540">
    <property type="entry name" value="P-loop containing nucleoside triphosphate hydrolases"/>
    <property type="match status" value="1"/>
</dbReference>
<evidence type="ECO:0000256" key="2">
    <source>
        <dbReference type="ARBA" id="ARBA00023134"/>
    </source>
</evidence>
<dbReference type="EMBL" id="CAMXCT020000208">
    <property type="protein sequence ID" value="CAL1128874.1"/>
    <property type="molecule type" value="Genomic_DNA"/>
</dbReference>
<dbReference type="Pfam" id="PF01926">
    <property type="entry name" value="MMR_HSR1"/>
    <property type="match status" value="1"/>
</dbReference>
<dbReference type="Proteomes" id="UP001152797">
    <property type="component" value="Unassembled WGS sequence"/>
</dbReference>
<dbReference type="GO" id="GO:0043024">
    <property type="term" value="F:ribosomal small subunit binding"/>
    <property type="evidence" value="ECO:0007669"/>
    <property type="project" value="TreeGrafter"/>
</dbReference>
<evidence type="ECO:0000259" key="3">
    <source>
        <dbReference type="Pfam" id="PF01926"/>
    </source>
</evidence>
<dbReference type="InterPro" id="IPR030388">
    <property type="entry name" value="G_ERA_dom"/>
</dbReference>
<sequence>MKFFLPVQRDSQKHFVLPSLYCNGHSWTKMDASGTWQQMYGWGIDLSDASMQDQELLLIAWVDAFRRPRLVCQSLRSSLRQPEASVRMAKAFGRDALDDDASGLGEVAGTELEAMISELRDLEASKPQSLESQPSEVDEGAIEPVEEDPQAIDIQQIDRSGQVAVLGVPNSGKSSLVNELVGMKVSIVSPKPQTTRQRILGLALLAPRPDMPPTTQAVFADTAGIMETGQTVSEFGFRHKRKRLFRQNRMHKAMVKTAWKQTKASDAVFWVLDAAKCYMYGDYMPPCPELDGVAIGAPVEDAWWLHPELAEELSFLRKLKRANMKVSVVLNKVDILRDMDVNVEEFTLKMREQISSDLGTTKDGEDILENLWPTSVLKDPASLAPIKRWLCENLPKQSPIYPLENISDVPARVVASEITREKLFRVLREEVPYHLTVVNAVWRQEPDGKLLLGQKVVVTKEGQGRIVRYWLPQITEEAESEISEMVNFGRPVELHFQIQVDPKWLENEDYYEDLQGLLDRSGSLVFP</sequence>
<dbReference type="HAMAP" id="MF_00367">
    <property type="entry name" value="GTPase_Era"/>
    <property type="match status" value="1"/>
</dbReference>
<gene>
    <name evidence="4" type="ORF">C1SCF055_LOCUS3803</name>
</gene>
<dbReference type="InterPro" id="IPR005662">
    <property type="entry name" value="GTPase_Era-like"/>
</dbReference>
<comment type="caution">
    <text evidence="4">The sequence shown here is derived from an EMBL/GenBank/DDBJ whole genome shotgun (WGS) entry which is preliminary data.</text>
</comment>
<dbReference type="InterPro" id="IPR027417">
    <property type="entry name" value="P-loop_NTPase"/>
</dbReference>
<feature type="domain" description="G" evidence="3">
    <location>
        <begin position="162"/>
        <end position="275"/>
    </location>
</feature>
<dbReference type="GO" id="GO:0005525">
    <property type="term" value="F:GTP binding"/>
    <property type="evidence" value="ECO:0007669"/>
    <property type="project" value="UniProtKB-KW"/>
</dbReference>
<dbReference type="InterPro" id="IPR006073">
    <property type="entry name" value="GTP-bd"/>
</dbReference>
<organism evidence="4">
    <name type="scientific">Cladocopium goreaui</name>
    <dbReference type="NCBI Taxonomy" id="2562237"/>
    <lineage>
        <taxon>Eukaryota</taxon>
        <taxon>Sar</taxon>
        <taxon>Alveolata</taxon>
        <taxon>Dinophyceae</taxon>
        <taxon>Suessiales</taxon>
        <taxon>Symbiodiniaceae</taxon>
        <taxon>Cladocopium</taxon>
    </lineage>
</organism>
<protein>
    <submittedName>
        <fullName evidence="5">GTPase Era</fullName>
    </submittedName>
</protein>
<dbReference type="EMBL" id="CAMXCT010000208">
    <property type="protein sequence ID" value="CAI3975499.1"/>
    <property type="molecule type" value="Genomic_DNA"/>
</dbReference>
<evidence type="ECO:0000313" key="5">
    <source>
        <dbReference type="EMBL" id="CAL4762811.1"/>
    </source>
</evidence>
<evidence type="ECO:0000313" key="6">
    <source>
        <dbReference type="Proteomes" id="UP001152797"/>
    </source>
</evidence>
<dbReference type="SUPFAM" id="SSF54814">
    <property type="entry name" value="Prokaryotic type KH domain (KH-domain type II)"/>
    <property type="match status" value="1"/>
</dbReference>
<accession>A0A9P1FFW2</accession>